<organism evidence="1 2">
    <name type="scientific">Roseimicrobium gellanilyticum</name>
    <dbReference type="NCBI Taxonomy" id="748857"/>
    <lineage>
        <taxon>Bacteria</taxon>
        <taxon>Pseudomonadati</taxon>
        <taxon>Verrucomicrobiota</taxon>
        <taxon>Verrucomicrobiia</taxon>
        <taxon>Verrucomicrobiales</taxon>
        <taxon>Verrucomicrobiaceae</taxon>
        <taxon>Roseimicrobium</taxon>
    </lineage>
</organism>
<keyword evidence="2" id="KW-1185">Reference proteome</keyword>
<name>A0A366HJB7_9BACT</name>
<evidence type="ECO:0000313" key="2">
    <source>
        <dbReference type="Proteomes" id="UP000253426"/>
    </source>
</evidence>
<gene>
    <name evidence="1" type="ORF">DES53_106173</name>
</gene>
<sequence length="188" mass="21559">MLSQRIEAVHSTCAGIEGANYRVVGIELENCVVLNLSHPHELYDIDSTTVHANFDHEFGDGELSSEQIAGSTLRALLYMYLPTGRYLYVAILNDGTYLTANPAFNYTEFAFGHFDEWKPEAKSRLPYGNNEFLSLPFFNAWTHERVNPFAIQWKPRAIIEVSQFTHHEKDIAHLHHRLGDCRPSSHRR</sequence>
<accession>A0A366HJB7</accession>
<proteinExistence type="predicted"/>
<comment type="caution">
    <text evidence="1">The sequence shown here is derived from an EMBL/GenBank/DDBJ whole genome shotgun (WGS) entry which is preliminary data.</text>
</comment>
<evidence type="ECO:0000313" key="1">
    <source>
        <dbReference type="EMBL" id="RBP42465.1"/>
    </source>
</evidence>
<dbReference type="EMBL" id="QNRR01000006">
    <property type="protein sequence ID" value="RBP42465.1"/>
    <property type="molecule type" value="Genomic_DNA"/>
</dbReference>
<dbReference type="Proteomes" id="UP000253426">
    <property type="component" value="Unassembled WGS sequence"/>
</dbReference>
<dbReference type="AlphaFoldDB" id="A0A366HJB7"/>
<reference evidence="1 2" key="1">
    <citation type="submission" date="2018-06" db="EMBL/GenBank/DDBJ databases">
        <title>Genomic Encyclopedia of Type Strains, Phase IV (KMG-IV): sequencing the most valuable type-strain genomes for metagenomic binning, comparative biology and taxonomic classification.</title>
        <authorList>
            <person name="Goeker M."/>
        </authorList>
    </citation>
    <scope>NUCLEOTIDE SEQUENCE [LARGE SCALE GENOMIC DNA]</scope>
    <source>
        <strain evidence="1 2">DSM 25532</strain>
    </source>
</reference>
<protein>
    <submittedName>
        <fullName evidence="1">Uncharacterized protein</fullName>
    </submittedName>
</protein>